<dbReference type="AlphaFoldDB" id="A0A2H0W5S5"/>
<dbReference type="Proteomes" id="UP000231382">
    <property type="component" value="Unassembled WGS sequence"/>
</dbReference>
<evidence type="ECO:0000313" key="2">
    <source>
        <dbReference type="Proteomes" id="UP000231382"/>
    </source>
</evidence>
<evidence type="ECO:0000313" key="1">
    <source>
        <dbReference type="EMBL" id="PIS07411.1"/>
    </source>
</evidence>
<protein>
    <submittedName>
        <fullName evidence="1">Uncharacterized protein</fullName>
    </submittedName>
</protein>
<reference evidence="2" key="1">
    <citation type="submission" date="2017-09" db="EMBL/GenBank/DDBJ databases">
        <title>Depth-based differentiation of microbial function through sediment-hosted aquifers and enrichment of novel symbionts in the deep terrestrial subsurface.</title>
        <authorList>
            <person name="Probst A.J."/>
            <person name="Ladd B."/>
            <person name="Jarett J.K."/>
            <person name="Geller-Mcgrath D.E."/>
            <person name="Sieber C.M.K."/>
            <person name="Emerson J.B."/>
            <person name="Anantharaman K."/>
            <person name="Thomas B.C."/>
            <person name="Malmstrom R."/>
            <person name="Stieglmeier M."/>
            <person name="Klingl A."/>
            <person name="Woyke T."/>
            <person name="Ryan C.M."/>
            <person name="Banfield J.F."/>
        </authorList>
    </citation>
    <scope>NUCLEOTIDE SEQUENCE [LARGE SCALE GENOMIC DNA]</scope>
</reference>
<sequence length="168" mass="18945">MDGCHNPLRLTGTVTVPATGEFRTIEQDWSVVGPANIGSKDDVFKQAFLSGKGLVEDPIEQTALRVHRLTRVSTEDQVTDMLGGNAAAVTRLSQMFRLLGAQANEEDGLLVQCLKSNPCNIFFIEDVEGVTLAVHCYWSRYWRRWHIRDTHPITSPRKLHRSDRVISR</sequence>
<accession>A0A2H0W5S5</accession>
<proteinExistence type="predicted"/>
<organism evidence="1 2">
    <name type="scientific">Candidatus Berkelbacteria bacterium CG10_big_fil_rev_8_21_14_0_10_43_13</name>
    <dbReference type="NCBI Taxonomy" id="1974514"/>
    <lineage>
        <taxon>Bacteria</taxon>
        <taxon>Candidatus Berkelbacteria</taxon>
    </lineage>
</organism>
<comment type="caution">
    <text evidence="1">The sequence shown here is derived from an EMBL/GenBank/DDBJ whole genome shotgun (WGS) entry which is preliminary data.</text>
</comment>
<name>A0A2H0W5S5_9BACT</name>
<gene>
    <name evidence="1" type="ORF">COT78_03675</name>
</gene>
<dbReference type="EMBL" id="PEZW01000025">
    <property type="protein sequence ID" value="PIS07411.1"/>
    <property type="molecule type" value="Genomic_DNA"/>
</dbReference>